<proteinExistence type="predicted"/>
<dbReference type="PANTHER" id="PTHR34822">
    <property type="entry name" value="GRPB DOMAIN PROTEIN (AFU_ORTHOLOGUE AFUA_1G01530)"/>
    <property type="match status" value="1"/>
</dbReference>
<name>A0A226EN51_FOLCA</name>
<dbReference type="Gene3D" id="3.30.460.10">
    <property type="entry name" value="Beta Polymerase, domain 2"/>
    <property type="match status" value="1"/>
</dbReference>
<dbReference type="Proteomes" id="UP000198287">
    <property type="component" value="Unassembled WGS sequence"/>
</dbReference>
<reference evidence="1 2" key="1">
    <citation type="submission" date="2015-12" db="EMBL/GenBank/DDBJ databases">
        <title>The genome of Folsomia candida.</title>
        <authorList>
            <person name="Faddeeva A."/>
            <person name="Derks M.F."/>
            <person name="Anvar Y."/>
            <person name="Smit S."/>
            <person name="Van Straalen N."/>
            <person name="Roelofs D."/>
        </authorList>
    </citation>
    <scope>NUCLEOTIDE SEQUENCE [LARGE SCALE GENOMIC DNA]</scope>
    <source>
        <strain evidence="1 2">VU population</strain>
        <tissue evidence="1">Whole body</tissue>
    </source>
</reference>
<dbReference type="PANTHER" id="PTHR34822:SF1">
    <property type="entry name" value="GRPB FAMILY PROTEIN"/>
    <property type="match status" value="1"/>
</dbReference>
<protein>
    <submittedName>
        <fullName evidence="1">Glutamate-rich protein GrpB</fullName>
    </submittedName>
</protein>
<comment type="caution">
    <text evidence="1">The sequence shown here is derived from an EMBL/GenBank/DDBJ whole genome shotgun (WGS) entry which is preliminary data.</text>
</comment>
<evidence type="ECO:0000313" key="2">
    <source>
        <dbReference type="Proteomes" id="UP000198287"/>
    </source>
</evidence>
<gene>
    <name evidence="1" type="ORF">Fcan01_06416</name>
</gene>
<dbReference type="SUPFAM" id="SSF81301">
    <property type="entry name" value="Nucleotidyltransferase"/>
    <property type="match status" value="1"/>
</dbReference>
<dbReference type="AlphaFoldDB" id="A0A226EN51"/>
<evidence type="ECO:0000313" key="1">
    <source>
        <dbReference type="EMBL" id="OXA58221.1"/>
    </source>
</evidence>
<dbReference type="Pfam" id="PF04229">
    <property type="entry name" value="GrpB"/>
    <property type="match status" value="1"/>
</dbReference>
<keyword evidence="2" id="KW-1185">Reference proteome</keyword>
<dbReference type="InterPro" id="IPR007344">
    <property type="entry name" value="GrpB/CoaE"/>
</dbReference>
<organism evidence="1 2">
    <name type="scientific">Folsomia candida</name>
    <name type="common">Springtail</name>
    <dbReference type="NCBI Taxonomy" id="158441"/>
    <lineage>
        <taxon>Eukaryota</taxon>
        <taxon>Metazoa</taxon>
        <taxon>Ecdysozoa</taxon>
        <taxon>Arthropoda</taxon>
        <taxon>Hexapoda</taxon>
        <taxon>Collembola</taxon>
        <taxon>Entomobryomorpha</taxon>
        <taxon>Isotomoidea</taxon>
        <taxon>Isotomidae</taxon>
        <taxon>Proisotominae</taxon>
        <taxon>Folsomia</taxon>
    </lineage>
</organism>
<dbReference type="InterPro" id="IPR043519">
    <property type="entry name" value="NT_sf"/>
</dbReference>
<accession>A0A226EN51</accession>
<sequence>MTKPNTRSKVEIVPYNPIWPSIFAKESTLLMTALDPANCLHIHHIGSTSVPGLDAKSIIDMIPVVRDILSVDSPTTLDAMSKLGYIAKGENGLPFRRFFFKDDPTDGTIRLFHLHVYQEGNPEIEQHLAYRDYLREKPEVAKKYADLKKSLAQKYPDNMTEYCCEKSKFVTEIGKDIKFEGVLLRDCFTEFEWNEFKRLLNLEESNFSVEENNHYFVCYKGISKIIGAVQLDNGFEMRKFSMEDKHLEDEFLRLINLWKEHKKVMKS</sequence>
<dbReference type="EMBL" id="LNIX01000003">
    <property type="protein sequence ID" value="OXA58221.1"/>
    <property type="molecule type" value="Genomic_DNA"/>
</dbReference>